<dbReference type="SUPFAM" id="SSF52540">
    <property type="entry name" value="P-loop containing nucleoside triphosphate hydrolases"/>
    <property type="match status" value="1"/>
</dbReference>
<comment type="caution">
    <text evidence="2">The sequence shown here is derived from an EMBL/GenBank/DDBJ whole genome shotgun (WGS) entry which is preliminary data.</text>
</comment>
<evidence type="ECO:0000259" key="1">
    <source>
        <dbReference type="SMART" id="SM00382"/>
    </source>
</evidence>
<reference evidence="2 3" key="1">
    <citation type="submission" date="2014-02" db="EMBL/GenBank/DDBJ databases">
        <title>Kosmotoga genome sequencing.</title>
        <authorList>
            <person name="Pollo S.M."/>
            <person name="Charchuk R."/>
            <person name="Nesbo C.L."/>
        </authorList>
    </citation>
    <scope>NUCLEOTIDE SEQUENCE [LARGE SCALE GENOMIC DNA]</scope>
    <source>
        <strain evidence="2 3">S304</strain>
    </source>
</reference>
<dbReference type="Gene3D" id="3.40.50.300">
    <property type="entry name" value="P-loop containing nucleotide triphosphate hydrolases"/>
    <property type="match status" value="1"/>
</dbReference>
<dbReference type="RefSeq" id="WP_068347610.1">
    <property type="nucleotide sequence ID" value="NZ_JFHK01000013.1"/>
</dbReference>
<evidence type="ECO:0000313" key="3">
    <source>
        <dbReference type="Proteomes" id="UP000077339"/>
    </source>
</evidence>
<dbReference type="InterPro" id="IPR041682">
    <property type="entry name" value="AAA_14"/>
</dbReference>
<dbReference type="Pfam" id="PF13173">
    <property type="entry name" value="AAA_14"/>
    <property type="match status" value="1"/>
</dbReference>
<feature type="domain" description="AAA+ ATPase" evidence="1">
    <location>
        <begin position="38"/>
        <end position="167"/>
    </location>
</feature>
<dbReference type="InterPro" id="IPR025420">
    <property type="entry name" value="DUF4143"/>
</dbReference>
<dbReference type="AlphaFoldDB" id="A0A176K0P6"/>
<dbReference type="PANTHER" id="PTHR33295:SF18">
    <property type="entry name" value="AAA+ ATPASE DOMAIN-CONTAINING PROTEIN"/>
    <property type="match status" value="1"/>
</dbReference>
<dbReference type="STRING" id="1453497.AT15_00415"/>
<dbReference type="InterPro" id="IPR003593">
    <property type="entry name" value="AAA+_ATPase"/>
</dbReference>
<sequence length="452" mass="53012">MNNEEFFEVLLRWNLWGNQQLNIIPRTVFSRIKPFMDYHGAIVIQGPRRAGKSTLLYFIIQNLIKEITPEKCLYINFEDYALSSLELTPSTIQRLLEVYGEKVYSGEDFFLFLDEVQNVKDWHRWVRTFLDTHHNNTVFISGSSSKLMSSELAGLLTGRHVAFETLPFSFRELVINQGHSIDNIYIRKNKNAIKGLLAEYMRFGGFPEVVLKRPINEQRTRRILTQYAEDLLFKDISMHYNVLNMKILKFISLFLAQNSGCKVSIRGLQKVIEAEFGEKSSTTTIANYIQYLEEAYMCFEVRHFDYSIKRAIRKPSKYYMVDTGLRNAMYGSLTSDRGKLLENVVYLYLRTIYDDVFYWSGKREIDFVCREGKEIDLYNITYVSDVNEISVRELEGFVEFPSGKVVRKRYLITWDFQRTITYKNITIEAIPAYVLLLQSIDPLILPEWKSDS</sequence>
<dbReference type="EMBL" id="JFHK01000013">
    <property type="protein sequence ID" value="OAA30199.1"/>
    <property type="molecule type" value="Genomic_DNA"/>
</dbReference>
<protein>
    <recommendedName>
        <fullName evidence="1">AAA+ ATPase domain-containing protein</fullName>
    </recommendedName>
</protein>
<dbReference type="Proteomes" id="UP000077339">
    <property type="component" value="Unassembled WGS sequence"/>
</dbReference>
<evidence type="ECO:0000313" key="2">
    <source>
        <dbReference type="EMBL" id="OAA30199.1"/>
    </source>
</evidence>
<dbReference type="PANTHER" id="PTHR33295">
    <property type="entry name" value="ATPASE"/>
    <property type="match status" value="1"/>
</dbReference>
<dbReference type="SMART" id="SM00382">
    <property type="entry name" value="AAA"/>
    <property type="match status" value="1"/>
</dbReference>
<name>A0A176K0P6_9BACT</name>
<dbReference type="InterPro" id="IPR027417">
    <property type="entry name" value="P-loop_NTPase"/>
</dbReference>
<dbReference type="PATRIC" id="fig|1453497.3.peg.95"/>
<keyword evidence="3" id="KW-1185">Reference proteome</keyword>
<gene>
    <name evidence="2" type="ORF">AT15_00415</name>
</gene>
<dbReference type="Pfam" id="PF13635">
    <property type="entry name" value="DUF4143"/>
    <property type="match status" value="1"/>
</dbReference>
<proteinExistence type="predicted"/>
<accession>A0A176K0P6</accession>
<organism evidence="2 3">
    <name type="scientific">Kosmotoga arenicorallina S304</name>
    <dbReference type="NCBI Taxonomy" id="1453497"/>
    <lineage>
        <taxon>Bacteria</taxon>
        <taxon>Thermotogati</taxon>
        <taxon>Thermotogota</taxon>
        <taxon>Thermotogae</taxon>
        <taxon>Kosmotogales</taxon>
        <taxon>Kosmotogaceae</taxon>
        <taxon>Kosmotoga</taxon>
    </lineage>
</organism>